<dbReference type="AlphaFoldDB" id="A0AAF3EYK6"/>
<dbReference type="GO" id="GO:0051087">
    <property type="term" value="F:protein-folding chaperone binding"/>
    <property type="evidence" value="ECO:0007669"/>
    <property type="project" value="TreeGrafter"/>
</dbReference>
<dbReference type="InterPro" id="IPR037545">
    <property type="entry name" value="DENN_FNIP1/2"/>
</dbReference>
<dbReference type="InterPro" id="IPR028086">
    <property type="entry name" value="FNIP_C_dom"/>
</dbReference>
<dbReference type="GO" id="GO:0005737">
    <property type="term" value="C:cytoplasm"/>
    <property type="evidence" value="ECO:0007669"/>
    <property type="project" value="UniProtKB-ARBA"/>
</dbReference>
<dbReference type="Pfam" id="PF14637">
    <property type="entry name" value="FNIP_M"/>
    <property type="match status" value="1"/>
</dbReference>
<organism evidence="3 4">
    <name type="scientific">Mesorhabditis belari</name>
    <dbReference type="NCBI Taxonomy" id="2138241"/>
    <lineage>
        <taxon>Eukaryota</taxon>
        <taxon>Metazoa</taxon>
        <taxon>Ecdysozoa</taxon>
        <taxon>Nematoda</taxon>
        <taxon>Chromadorea</taxon>
        <taxon>Rhabditida</taxon>
        <taxon>Rhabditina</taxon>
        <taxon>Rhabditomorpha</taxon>
        <taxon>Rhabditoidea</taxon>
        <taxon>Rhabditidae</taxon>
        <taxon>Mesorhabditinae</taxon>
        <taxon>Mesorhabditis</taxon>
    </lineage>
</organism>
<feature type="domain" description="UDENN FNIP1/2-type" evidence="2">
    <location>
        <begin position="77"/>
        <end position="806"/>
    </location>
</feature>
<accession>A0AAF3EYK6</accession>
<dbReference type="InterPro" id="IPR028085">
    <property type="entry name" value="FNIP_mid_dom"/>
</dbReference>
<feature type="region of interest" description="Disordered" evidence="1">
    <location>
        <begin position="112"/>
        <end position="132"/>
    </location>
</feature>
<sequence>MNTSHDGCVTSHVNTIKLTSLNDMSFVRSIFASKRPRVTETREERQRNGQNFDPFRPSTSATSSFIDTICERVPRELDEEAMRIVIVREEDRMVLFDSKTIIPNVVVPPSPRLSITKQQNGPTPKSGTQEKKRISPCGRFLLKRHSNDVKQISEMLFGAMMASTGSDSLKIHTIGETHSIMTSRIFFMPRARTSNLMTDSATMISDTESQFDVMNQSIDGIPSMTAPPEKFCRFRNCSLQEGDAKEEMRPFSPPSRISRVTRRMLSYRSDLTHEGSAVRWKSRSRLSSCGSSHTDDEFVRKVRKVALGVLWDEGEKAFVFGHMALLEGELVKLESRIETAATAPKDFLFSVHQAWREFIETVRILVNTPRLKHPVWLSMVDGNEGLVASFFCDTLASLARDLDKKETHFFLSNLISAVLMHHMSWVASVAPPVSKQSTSLSGSRRSLVIGSTVNEEAPFAPYNIHMAQYLEVVGNIGAKGRTARTLVIGEKEKSEMVGHLLHVLSYFVRCSAIKRQSEESTGLYDLAVEEAFSPPIVSPCDSVMAISPRSNNLESSSPDKVRDDDGMSSSSADSIGPPPAIRPRVGSGTPAITIPLEKKFDRRKSRGTLLESDGSESENDMARSLGRSLLVGPSSSYSPHFVLSGILKNESNTDIEILNRLKEDLRSSSLSEDLLCPQQSISSSSSTDSPQITESVVVFADVTDWSVKIVSTNNGVESVASPSEAVVSMIEQFVDFHSAGFAPKFLLSHLEDCLQELLAKSQALVEMVQSRSSANHSTLLSPERVGKVVDCDVSDLRLLLNVAAVYSPSILESAT</sequence>
<protein>
    <submittedName>
        <fullName evidence="4">UDENN FNIP1/2-type domain-containing protein</fullName>
    </submittedName>
</protein>
<dbReference type="InterPro" id="IPR026156">
    <property type="entry name" value="FNIP_fam"/>
</dbReference>
<feature type="compositionally biased region" description="Basic and acidic residues" evidence="1">
    <location>
        <begin position="37"/>
        <end position="47"/>
    </location>
</feature>
<evidence type="ECO:0000259" key="2">
    <source>
        <dbReference type="PROSITE" id="PS51836"/>
    </source>
</evidence>
<dbReference type="PRINTS" id="PR02073">
    <property type="entry name" value="FOLLICULNIP1"/>
</dbReference>
<evidence type="ECO:0000313" key="4">
    <source>
        <dbReference type="WBParaSite" id="MBELARI_LOCUS19301.2"/>
    </source>
</evidence>
<feature type="region of interest" description="Disordered" evidence="1">
    <location>
        <begin position="547"/>
        <end position="598"/>
    </location>
</feature>
<proteinExistence type="predicted"/>
<reference evidence="4" key="1">
    <citation type="submission" date="2024-02" db="UniProtKB">
        <authorList>
            <consortium name="WormBaseParasite"/>
        </authorList>
    </citation>
    <scope>IDENTIFICATION</scope>
</reference>
<dbReference type="PROSITE" id="PS51836">
    <property type="entry name" value="DENN_FNIP12"/>
    <property type="match status" value="1"/>
</dbReference>
<evidence type="ECO:0000256" key="1">
    <source>
        <dbReference type="SAM" id="MobiDB-lite"/>
    </source>
</evidence>
<dbReference type="PANTHER" id="PTHR21634:SF9">
    <property type="entry name" value="RE13835P"/>
    <property type="match status" value="1"/>
</dbReference>
<dbReference type="WBParaSite" id="MBELARI_LOCUS19301.2">
    <property type="protein sequence ID" value="MBELARI_LOCUS19301.2"/>
    <property type="gene ID" value="MBELARI_LOCUS19301"/>
</dbReference>
<dbReference type="PANTHER" id="PTHR21634">
    <property type="entry name" value="RE13835P"/>
    <property type="match status" value="1"/>
</dbReference>
<dbReference type="Pfam" id="PF14638">
    <property type="entry name" value="FNIP_C"/>
    <property type="match status" value="1"/>
</dbReference>
<keyword evidence="3" id="KW-1185">Reference proteome</keyword>
<feature type="region of interest" description="Disordered" evidence="1">
    <location>
        <begin position="35"/>
        <end position="60"/>
    </location>
</feature>
<dbReference type="Proteomes" id="UP000887575">
    <property type="component" value="Unassembled WGS sequence"/>
</dbReference>
<dbReference type="GO" id="GO:0042030">
    <property type="term" value="F:ATPase inhibitor activity"/>
    <property type="evidence" value="ECO:0007669"/>
    <property type="project" value="TreeGrafter"/>
</dbReference>
<evidence type="ECO:0000313" key="3">
    <source>
        <dbReference type="Proteomes" id="UP000887575"/>
    </source>
</evidence>
<feature type="compositionally biased region" description="Polar residues" evidence="1">
    <location>
        <begin position="113"/>
        <end position="127"/>
    </location>
</feature>
<name>A0AAF3EYK6_9BILA</name>